<dbReference type="AlphaFoldDB" id="A0A1R3KPX0"/>
<keyword evidence="4" id="KW-0804">Transcription</keyword>
<proteinExistence type="inferred from homology"/>
<sequence length="85" mass="9780">MAQAASQVIRWLHEEALTVGIKTTREFLCLTFELEQGETVSLVAHVDPEDIQGCISWWYGFTAQNCYKALMTRIKETVTWVSRRS</sequence>
<evidence type="ECO:0000256" key="5">
    <source>
        <dbReference type="ARBA" id="ARBA00023242"/>
    </source>
</evidence>
<accession>A0A1R3KPX0</accession>
<keyword evidence="5" id="KW-0539">Nucleus</keyword>
<organism evidence="6 7">
    <name type="scientific">Corchorus olitorius</name>
    <dbReference type="NCBI Taxonomy" id="93759"/>
    <lineage>
        <taxon>Eukaryota</taxon>
        <taxon>Viridiplantae</taxon>
        <taxon>Streptophyta</taxon>
        <taxon>Embryophyta</taxon>
        <taxon>Tracheophyta</taxon>
        <taxon>Spermatophyta</taxon>
        <taxon>Magnoliopsida</taxon>
        <taxon>eudicotyledons</taxon>
        <taxon>Gunneridae</taxon>
        <taxon>Pentapetalae</taxon>
        <taxon>rosids</taxon>
        <taxon>malvids</taxon>
        <taxon>Malvales</taxon>
        <taxon>Malvaceae</taxon>
        <taxon>Grewioideae</taxon>
        <taxon>Apeibeae</taxon>
        <taxon>Corchorus</taxon>
    </lineage>
</organism>
<keyword evidence="3" id="KW-0805">Transcription regulation</keyword>
<comment type="subcellular location">
    <subcellularLocation>
        <location evidence="1">Nucleus</location>
    </subcellularLocation>
</comment>
<evidence type="ECO:0000313" key="7">
    <source>
        <dbReference type="Proteomes" id="UP000187203"/>
    </source>
</evidence>
<dbReference type="STRING" id="93759.A0A1R3KPX0"/>
<evidence type="ECO:0000256" key="2">
    <source>
        <dbReference type="ARBA" id="ARBA00005635"/>
    </source>
</evidence>
<evidence type="ECO:0000313" key="6">
    <source>
        <dbReference type="EMBL" id="OMP09133.1"/>
    </source>
</evidence>
<dbReference type="GO" id="GO:0016592">
    <property type="term" value="C:mediator complex"/>
    <property type="evidence" value="ECO:0007669"/>
    <property type="project" value="InterPro"/>
</dbReference>
<dbReference type="Proteomes" id="UP000187203">
    <property type="component" value="Unassembled WGS sequence"/>
</dbReference>
<reference evidence="7" key="1">
    <citation type="submission" date="2013-09" db="EMBL/GenBank/DDBJ databases">
        <title>Corchorus olitorius genome sequencing.</title>
        <authorList>
            <person name="Alam M."/>
            <person name="Haque M.S."/>
            <person name="Islam M.S."/>
            <person name="Emdad E.M."/>
            <person name="Islam M.M."/>
            <person name="Ahmed B."/>
            <person name="Halim A."/>
            <person name="Hossen Q.M.M."/>
            <person name="Hossain M.Z."/>
            <person name="Ahmed R."/>
            <person name="Khan M.M."/>
            <person name="Islam R."/>
            <person name="Rashid M.M."/>
            <person name="Khan S.A."/>
            <person name="Rahman M.S."/>
            <person name="Alam M."/>
            <person name="Yahiya A.S."/>
            <person name="Khan M.S."/>
            <person name="Azam M.S."/>
            <person name="Haque T."/>
            <person name="Lashkar M.Z.H."/>
            <person name="Akhand A.I."/>
            <person name="Morshed G."/>
            <person name="Roy S."/>
            <person name="Uddin K.S."/>
            <person name="Rabeya T."/>
            <person name="Hossain A.S."/>
            <person name="Chowdhury A."/>
            <person name="Snigdha A.R."/>
            <person name="Mortoza M.S."/>
            <person name="Matin S.A."/>
            <person name="Hoque S.M.E."/>
            <person name="Islam M.K."/>
            <person name="Roy D.K."/>
            <person name="Haider R."/>
            <person name="Moosa M.M."/>
            <person name="Elias S.M."/>
            <person name="Hasan A.M."/>
            <person name="Jahan S."/>
            <person name="Shafiuddin M."/>
            <person name="Mahmood N."/>
            <person name="Shommy N.S."/>
        </authorList>
    </citation>
    <scope>NUCLEOTIDE SEQUENCE [LARGE SCALE GENOMIC DNA]</scope>
    <source>
        <strain evidence="7">cv. O-4</strain>
    </source>
</reference>
<dbReference type="PANTHER" id="PTHR13114:SF7">
    <property type="entry name" value="MEDIATOR OF RNA POLYMERASE II TRANSCRIPTION SUBUNIT 17"/>
    <property type="match status" value="1"/>
</dbReference>
<evidence type="ECO:0000256" key="3">
    <source>
        <dbReference type="ARBA" id="ARBA00023015"/>
    </source>
</evidence>
<dbReference type="GO" id="GO:0006357">
    <property type="term" value="P:regulation of transcription by RNA polymerase II"/>
    <property type="evidence" value="ECO:0007669"/>
    <property type="project" value="InterPro"/>
</dbReference>
<name>A0A1R3KPX0_9ROSI</name>
<dbReference type="GO" id="GO:0070847">
    <property type="term" value="C:core mediator complex"/>
    <property type="evidence" value="ECO:0007669"/>
    <property type="project" value="TreeGrafter"/>
</dbReference>
<dbReference type="InterPro" id="IPR019313">
    <property type="entry name" value="Mediator_Med17"/>
</dbReference>
<evidence type="ECO:0000256" key="1">
    <source>
        <dbReference type="ARBA" id="ARBA00004123"/>
    </source>
</evidence>
<comment type="similarity">
    <text evidence="2">Belongs to the Mediator complex subunit 17 family.</text>
</comment>
<comment type="caution">
    <text evidence="6">The sequence shown here is derived from an EMBL/GenBank/DDBJ whole genome shotgun (WGS) entry which is preliminary data.</text>
</comment>
<gene>
    <name evidence="6" type="ORF">COLO4_05779</name>
</gene>
<dbReference type="PANTHER" id="PTHR13114">
    <property type="entry name" value="MEDIATOR OF RNA POLYMERASE II TRANSCRIPTION SUBUNIT 17"/>
    <property type="match status" value="1"/>
</dbReference>
<keyword evidence="7" id="KW-1185">Reference proteome</keyword>
<dbReference type="OrthoDB" id="2020583at2759"/>
<dbReference type="EMBL" id="AWUE01012455">
    <property type="protein sequence ID" value="OMP09133.1"/>
    <property type="molecule type" value="Genomic_DNA"/>
</dbReference>
<dbReference type="GO" id="GO:0003712">
    <property type="term" value="F:transcription coregulator activity"/>
    <property type="evidence" value="ECO:0007669"/>
    <property type="project" value="InterPro"/>
</dbReference>
<evidence type="ECO:0000256" key="4">
    <source>
        <dbReference type="ARBA" id="ARBA00023163"/>
    </source>
</evidence>
<protein>
    <submittedName>
        <fullName evidence="6">Mediator of RNA polymerase II transcription subunit 17-like protein</fullName>
    </submittedName>
</protein>